<sequence length="517" mass="57607">MRCLRIFMLLVVLLSLAGCGQGAQERGGASAGDASDDTIVLAAYRQLAPGVNDGYYCSKILGVWEPLVTADEETGAPAPCLAASWEMLDEGRVWVFHLREGVRFHDGTPLTAQVVADNLAWMEKEPRSTAFYSRSRKNYYPGLVSAEPLDTLTLRLTFAQPNINQLYNMMNFGSPVYAPSCLADDGNFAGVAIGTGPFRIVENVKDRYVLLERNEDYYGEKARAHRIMVRSIPSPDVRFAALKAEEIMGVLDLGAMPPVLADELAQDERFAISTSRSIMVRYLAMNGTRPPFDDVRMRRAVSLLLDRRLLVDALYLGYATPTMNLLSIASPFYKEFPVVQDVEEAKRLAHEVLGDGRREIVYCVNGADPIAKGEAELIAYWLADLGLDVRIEALESPMMTVRMRRGDYDIARSQQGLPNGDPLYVFDGFFSPQGPRNKALSLGYDNAEVNRLLTALRTEPDEGKRRAVFDRIQAISVEEQPLVPLYYDENIVVYNAARLTGYRALRYGVSLAEVAWR</sequence>
<dbReference type="PANTHER" id="PTHR30290">
    <property type="entry name" value="PERIPLASMIC BINDING COMPONENT OF ABC TRANSPORTER"/>
    <property type="match status" value="1"/>
</dbReference>
<dbReference type="Proteomes" id="UP001500399">
    <property type="component" value="Unassembled WGS sequence"/>
</dbReference>
<comment type="similarity">
    <text evidence="2">Belongs to the bacterial solute-binding protein 5 family.</text>
</comment>
<dbReference type="EMBL" id="BAAACR010000012">
    <property type="protein sequence ID" value="GAA0213960.1"/>
    <property type="molecule type" value="Genomic_DNA"/>
</dbReference>
<dbReference type="Gene3D" id="3.10.105.10">
    <property type="entry name" value="Dipeptide-binding Protein, Domain 3"/>
    <property type="match status" value="1"/>
</dbReference>
<evidence type="ECO:0000256" key="3">
    <source>
        <dbReference type="ARBA" id="ARBA00022448"/>
    </source>
</evidence>
<evidence type="ECO:0000256" key="5">
    <source>
        <dbReference type="SAM" id="SignalP"/>
    </source>
</evidence>
<feature type="chain" id="PRO_5045162518" evidence="5">
    <location>
        <begin position="24"/>
        <end position="517"/>
    </location>
</feature>
<evidence type="ECO:0000256" key="1">
    <source>
        <dbReference type="ARBA" id="ARBA00004196"/>
    </source>
</evidence>
<dbReference type="Pfam" id="PF00496">
    <property type="entry name" value="SBP_bac_5"/>
    <property type="match status" value="1"/>
</dbReference>
<feature type="domain" description="Solute-binding protein family 5" evidence="6">
    <location>
        <begin position="77"/>
        <end position="434"/>
    </location>
</feature>
<dbReference type="PROSITE" id="PS51257">
    <property type="entry name" value="PROKAR_LIPOPROTEIN"/>
    <property type="match status" value="1"/>
</dbReference>
<feature type="signal peptide" evidence="5">
    <location>
        <begin position="1"/>
        <end position="23"/>
    </location>
</feature>
<dbReference type="PIRSF" id="PIRSF002741">
    <property type="entry name" value="MppA"/>
    <property type="match status" value="1"/>
</dbReference>
<organism evidence="7 8">
    <name type="scientific">Selenomonas dianae</name>
    <dbReference type="NCBI Taxonomy" id="135079"/>
    <lineage>
        <taxon>Bacteria</taxon>
        <taxon>Bacillati</taxon>
        <taxon>Bacillota</taxon>
        <taxon>Negativicutes</taxon>
        <taxon>Selenomonadales</taxon>
        <taxon>Selenomonadaceae</taxon>
        <taxon>Selenomonas</taxon>
    </lineage>
</organism>
<reference evidence="8" key="1">
    <citation type="journal article" date="2019" name="Int. J. Syst. Evol. Microbiol.">
        <title>The Global Catalogue of Microorganisms (GCM) 10K type strain sequencing project: providing services to taxonomists for standard genome sequencing and annotation.</title>
        <authorList>
            <consortium name="The Broad Institute Genomics Platform"/>
            <consortium name="The Broad Institute Genome Sequencing Center for Infectious Disease"/>
            <person name="Wu L."/>
            <person name="Ma J."/>
        </authorList>
    </citation>
    <scope>NUCLEOTIDE SEQUENCE [LARGE SCALE GENOMIC DNA]</scope>
    <source>
        <strain evidence="8">JCM 8542</strain>
    </source>
</reference>
<evidence type="ECO:0000313" key="8">
    <source>
        <dbReference type="Proteomes" id="UP001500399"/>
    </source>
</evidence>
<comment type="subcellular location">
    <subcellularLocation>
        <location evidence="1">Cell envelope</location>
    </subcellularLocation>
</comment>
<evidence type="ECO:0000259" key="6">
    <source>
        <dbReference type="Pfam" id="PF00496"/>
    </source>
</evidence>
<protein>
    <submittedName>
        <fullName evidence="7">ABC transporter substrate-binding protein</fullName>
    </submittedName>
</protein>
<proteinExistence type="inferred from homology"/>
<dbReference type="SUPFAM" id="SSF53850">
    <property type="entry name" value="Periplasmic binding protein-like II"/>
    <property type="match status" value="1"/>
</dbReference>
<dbReference type="CDD" id="cd00995">
    <property type="entry name" value="PBP2_NikA_DppA_OppA_like"/>
    <property type="match status" value="1"/>
</dbReference>
<dbReference type="InterPro" id="IPR000914">
    <property type="entry name" value="SBP_5_dom"/>
</dbReference>
<comment type="caution">
    <text evidence="7">The sequence shown here is derived from an EMBL/GenBank/DDBJ whole genome shotgun (WGS) entry which is preliminary data.</text>
</comment>
<dbReference type="PANTHER" id="PTHR30290:SF10">
    <property type="entry name" value="PERIPLASMIC OLIGOPEPTIDE-BINDING PROTEIN-RELATED"/>
    <property type="match status" value="1"/>
</dbReference>
<dbReference type="InterPro" id="IPR039424">
    <property type="entry name" value="SBP_5"/>
</dbReference>
<dbReference type="Gene3D" id="3.90.76.10">
    <property type="entry name" value="Dipeptide-binding Protein, Domain 1"/>
    <property type="match status" value="1"/>
</dbReference>
<evidence type="ECO:0000256" key="4">
    <source>
        <dbReference type="ARBA" id="ARBA00022729"/>
    </source>
</evidence>
<gene>
    <name evidence="7" type="ORF">GCM10008919_16510</name>
</gene>
<keyword evidence="8" id="KW-1185">Reference proteome</keyword>
<name>A0ABP3CS15_9FIRM</name>
<keyword evidence="3" id="KW-0813">Transport</keyword>
<keyword evidence="4 5" id="KW-0732">Signal</keyword>
<dbReference type="Gene3D" id="3.40.190.10">
    <property type="entry name" value="Periplasmic binding protein-like II"/>
    <property type="match status" value="1"/>
</dbReference>
<evidence type="ECO:0000256" key="2">
    <source>
        <dbReference type="ARBA" id="ARBA00005695"/>
    </source>
</evidence>
<accession>A0ABP3CS15</accession>
<dbReference type="InterPro" id="IPR030678">
    <property type="entry name" value="Peptide/Ni-bd"/>
</dbReference>
<evidence type="ECO:0000313" key="7">
    <source>
        <dbReference type="EMBL" id="GAA0213960.1"/>
    </source>
</evidence>